<organism evidence="2 3">
    <name type="scientific">Gordonia spumicola</name>
    <dbReference type="NCBI Taxonomy" id="589161"/>
    <lineage>
        <taxon>Bacteria</taxon>
        <taxon>Bacillati</taxon>
        <taxon>Actinomycetota</taxon>
        <taxon>Actinomycetes</taxon>
        <taxon>Mycobacteriales</taxon>
        <taxon>Gordoniaceae</taxon>
        <taxon>Gordonia</taxon>
    </lineage>
</organism>
<gene>
    <name evidence="2" type="ORF">nbrc107696_35930</name>
</gene>
<evidence type="ECO:0000313" key="3">
    <source>
        <dbReference type="Proteomes" id="UP000444960"/>
    </source>
</evidence>
<keyword evidence="3" id="KW-1185">Reference proteome</keyword>
<dbReference type="Pfam" id="PF00561">
    <property type="entry name" value="Abhydrolase_1"/>
    <property type="match status" value="1"/>
</dbReference>
<reference evidence="3" key="1">
    <citation type="submission" date="2019-06" db="EMBL/GenBank/DDBJ databases">
        <title>Gordonia isolated from sludge of a wastewater treatment plant.</title>
        <authorList>
            <person name="Tamura T."/>
            <person name="Aoyama K."/>
            <person name="Kang Y."/>
            <person name="Saito S."/>
            <person name="Akiyama N."/>
            <person name="Yazawa K."/>
            <person name="Gonoi T."/>
            <person name="Mikami Y."/>
        </authorList>
    </citation>
    <scope>NUCLEOTIDE SEQUENCE [LARGE SCALE GENOMIC DNA]</scope>
    <source>
        <strain evidence="3">NBRC 107696</strain>
    </source>
</reference>
<evidence type="ECO:0000259" key="1">
    <source>
        <dbReference type="Pfam" id="PF00561"/>
    </source>
</evidence>
<dbReference type="InterPro" id="IPR000073">
    <property type="entry name" value="AB_hydrolase_1"/>
</dbReference>
<dbReference type="EMBL" id="BJOV01000005">
    <property type="protein sequence ID" value="GEE03147.1"/>
    <property type="molecule type" value="Genomic_DNA"/>
</dbReference>
<evidence type="ECO:0000313" key="2">
    <source>
        <dbReference type="EMBL" id="GEE03147.1"/>
    </source>
</evidence>
<dbReference type="RefSeq" id="WP_161896698.1">
    <property type="nucleotide sequence ID" value="NZ_BJOV01000005.1"/>
</dbReference>
<name>A0A7I9VCW6_9ACTN</name>
<dbReference type="GO" id="GO:0004806">
    <property type="term" value="F:triacylglycerol lipase activity"/>
    <property type="evidence" value="ECO:0007669"/>
    <property type="project" value="TreeGrafter"/>
</dbReference>
<dbReference type="Proteomes" id="UP000444960">
    <property type="component" value="Unassembled WGS sequence"/>
</dbReference>
<dbReference type="AlphaFoldDB" id="A0A7I9VCW6"/>
<dbReference type="InterPro" id="IPR050471">
    <property type="entry name" value="AB_hydrolase"/>
</dbReference>
<dbReference type="OrthoDB" id="8957634at2"/>
<dbReference type="GO" id="GO:0046503">
    <property type="term" value="P:glycerolipid catabolic process"/>
    <property type="evidence" value="ECO:0007669"/>
    <property type="project" value="TreeGrafter"/>
</dbReference>
<dbReference type="PANTHER" id="PTHR43433:SF5">
    <property type="entry name" value="AB HYDROLASE-1 DOMAIN-CONTAINING PROTEIN"/>
    <property type="match status" value="1"/>
</dbReference>
<sequence>MTTRTGTATGGDVDLFYDECGDPDDPTVLLIMGLGAQMVFWRTEFCEKIAARGYRVVRFDNRDAGLSGKLDGTRVGGPPLPVKLLQFFVGRPSSGSPYLLTDMADDAARVLDHLGVDRAHIVGASLGGMVAQVLAAEHADRTLSATVVMSSNNRPFLPPPGVRQIAALLSKPTGTDREDIIASTATRAGVIGSPVFPKPLEEAVAHATEYFDRCYYPAGFVRQFAAILGTGRLDGYDRRITARTLVLHGTHDKLMRPSGGRAVAAAVPGARLQMVDGMAHDLPVPLWDEIVAALVDHFAA</sequence>
<protein>
    <submittedName>
        <fullName evidence="2">Putative lipase/esterase LipG</fullName>
    </submittedName>
</protein>
<feature type="domain" description="AB hydrolase-1" evidence="1">
    <location>
        <begin position="26"/>
        <end position="181"/>
    </location>
</feature>
<accession>A0A7I9VCW6</accession>
<dbReference type="PANTHER" id="PTHR43433">
    <property type="entry name" value="HYDROLASE, ALPHA/BETA FOLD FAMILY PROTEIN"/>
    <property type="match status" value="1"/>
</dbReference>
<proteinExistence type="predicted"/>
<dbReference type="InterPro" id="IPR029058">
    <property type="entry name" value="AB_hydrolase_fold"/>
</dbReference>
<comment type="caution">
    <text evidence="2">The sequence shown here is derived from an EMBL/GenBank/DDBJ whole genome shotgun (WGS) entry which is preliminary data.</text>
</comment>
<dbReference type="Gene3D" id="3.40.50.1820">
    <property type="entry name" value="alpha/beta hydrolase"/>
    <property type="match status" value="1"/>
</dbReference>
<dbReference type="SUPFAM" id="SSF53474">
    <property type="entry name" value="alpha/beta-Hydrolases"/>
    <property type="match status" value="1"/>
</dbReference>